<dbReference type="PANTHER" id="PTHR11199">
    <property type="entry name" value="STROMAL ANTIGEN"/>
    <property type="match status" value="1"/>
</dbReference>
<dbReference type="GO" id="GO:0005634">
    <property type="term" value="C:nucleus"/>
    <property type="evidence" value="ECO:0007669"/>
    <property type="project" value="TreeGrafter"/>
</dbReference>
<dbReference type="GO" id="GO:0007062">
    <property type="term" value="P:sister chromatid cohesion"/>
    <property type="evidence" value="ECO:0007669"/>
    <property type="project" value="UniProtKB-ARBA"/>
</dbReference>
<gene>
    <name evidence="3" type="ORF">BDV25DRAFT_52242</name>
</gene>
<evidence type="ECO:0000259" key="2">
    <source>
        <dbReference type="PROSITE" id="PS51425"/>
    </source>
</evidence>
<dbReference type="Pfam" id="PF08514">
    <property type="entry name" value="STAG"/>
    <property type="match status" value="1"/>
</dbReference>
<feature type="compositionally biased region" description="Acidic residues" evidence="1">
    <location>
        <begin position="1176"/>
        <end position="1187"/>
    </location>
</feature>
<feature type="compositionally biased region" description="Basic and acidic residues" evidence="1">
    <location>
        <begin position="33"/>
        <end position="43"/>
    </location>
</feature>
<dbReference type="InterPro" id="IPR013721">
    <property type="entry name" value="STAG"/>
</dbReference>
<dbReference type="InterPro" id="IPR056396">
    <property type="entry name" value="HEAT_SCC3-SA"/>
</dbReference>
<sequence>MDPEPPLSSPQPGPSQDASPRSTDRRKSGRVTRKPELYSDKFGADGATAGSSKRKRIANDNEEEDADAEDASDPEDDESGEEEPDEEELRAKRRAARKGSAKKATSESKGKSKSRSAKKPKVTGNGVGNQLAFRPAMNGRVNAPRPRKVKVRPSLAVGERGLYAEVFGKGRNADTTAAEWLTRYQKEQTNAMRDLVNFIIRCSGTDLTIETGDIKDVDHVTGRVADLMMQYDQQGISEWPLISKSRTFRAFRPVLEDFFKSLIRTLHHSSALYEDQVLFENIELWLSVFSSSACRPFRHTATVMALAIMTTLCEIARDLMTTVSTSRKQLENEKKKKNVNQGRIGAMKKAIEQGEHKLEILDEYLKDGFNVIFVNRYRDIDPIIRSACMVALGQWMRAYRDFFVEGQFLRYFGWLLSDPVVQTRTVCLIQLRYMYESKYNIAALRTFTGKFLARIVEMTAHDTEVGVRVLAIELVGLIRDFGLLDPADIDTVGKLVFDSEPKVRKAAGRFFVANVQDVFDSTVEEVRDDINEMFGDEDEDDFESPKQSWIKFKCLVDTLQAYDEPEDESDTDQPTASKDMLLGTPLATRFALVTEAIYPHLQELSQWQSLAGYLLYDHSQIAEDPSEDDTSGAIRKLYKMEEGQEVILLEVLCCAVKMRVLQVAKSDIDRRGRKVKTLTDKIPELQEEIAHNLAQITPQLMNKYGSVPETASAVLRLEHLVDLDKIQDLQKDATAYTSLLSDINKQFLTHSDQDVLAEASAAFIHAKSSDDMREALDSKVQELWEEITDTLHTLAQKKEVLEGRSIPDSTLIDLNNTIGRTSNLASVTDCTQFLEAAPTRSKGKSKSSAEVPFNILMHLAERGLRENEEDEETAEAETDLVNGSLRTLLFYFMWKVQSLTTALAAGKASFDTAYFETVTKSRDQFVSTLLDIMKARSGLDDIRFFATTTLLDLQTLFGTLRHAGQIASNDEDVILQTQSLVHEFSSDAQNLIGKIHSVAQRTYAKKLHVFIEPEVGDEPDSDSELDDESSEDENDSDPEVEAAKLAARQRLPASAVAEQRLCELTGKIVLAIIGRVLDASGEHRGQLRQRLARYKFNLSQNYREVLSFLDEPKLKPPSRPKPKQPPHKDATKDQPGPSKRQKNSKSTERIEDDDDEEDSPIEEDDDEDLRVRGLVEDDPIEDDDEGENPNPPADQDEDEVMGD</sequence>
<dbReference type="Gene3D" id="1.25.10.10">
    <property type="entry name" value="Leucine-rich Repeat Variant"/>
    <property type="match status" value="1"/>
</dbReference>
<dbReference type="PANTHER" id="PTHR11199:SF0">
    <property type="entry name" value="LD34181P-RELATED"/>
    <property type="match status" value="1"/>
</dbReference>
<feature type="region of interest" description="Disordered" evidence="1">
    <location>
        <begin position="1015"/>
        <end position="1039"/>
    </location>
</feature>
<dbReference type="AlphaFoldDB" id="A0A5N6TJQ6"/>
<dbReference type="OrthoDB" id="498590at2759"/>
<dbReference type="Pfam" id="PF24571">
    <property type="entry name" value="HEAT_SCC3-SA"/>
    <property type="match status" value="1"/>
</dbReference>
<dbReference type="Proteomes" id="UP000325780">
    <property type="component" value="Unassembled WGS sequence"/>
</dbReference>
<dbReference type="GO" id="GO:0008278">
    <property type="term" value="C:cohesin complex"/>
    <property type="evidence" value="ECO:0007669"/>
    <property type="project" value="TreeGrafter"/>
</dbReference>
<dbReference type="InterPro" id="IPR020839">
    <property type="entry name" value="SCD"/>
</dbReference>
<feature type="compositionally biased region" description="Acidic residues" evidence="1">
    <location>
        <begin position="1194"/>
        <end position="1203"/>
    </location>
</feature>
<dbReference type="Pfam" id="PF21581">
    <property type="entry name" value="SCD"/>
    <property type="match status" value="1"/>
</dbReference>
<dbReference type="GO" id="GO:0003682">
    <property type="term" value="F:chromatin binding"/>
    <property type="evidence" value="ECO:0007669"/>
    <property type="project" value="TreeGrafter"/>
</dbReference>
<dbReference type="InterPro" id="IPR011989">
    <property type="entry name" value="ARM-like"/>
</dbReference>
<feature type="compositionally biased region" description="Acidic residues" evidence="1">
    <location>
        <begin position="1150"/>
        <end position="1168"/>
    </location>
</feature>
<dbReference type="SUPFAM" id="SSF48371">
    <property type="entry name" value="ARM repeat"/>
    <property type="match status" value="1"/>
</dbReference>
<name>A0A5N6TJQ6_ASPAV</name>
<feature type="region of interest" description="Disordered" evidence="1">
    <location>
        <begin position="1109"/>
        <end position="1203"/>
    </location>
</feature>
<dbReference type="EMBL" id="ML742269">
    <property type="protein sequence ID" value="KAE8146339.1"/>
    <property type="molecule type" value="Genomic_DNA"/>
</dbReference>
<feature type="compositionally biased region" description="Basic residues" evidence="1">
    <location>
        <begin position="111"/>
        <end position="121"/>
    </location>
</feature>
<dbReference type="GO" id="GO:0000785">
    <property type="term" value="C:chromatin"/>
    <property type="evidence" value="ECO:0007669"/>
    <property type="project" value="TreeGrafter"/>
</dbReference>
<feature type="compositionally biased region" description="Basic residues" evidence="1">
    <location>
        <begin position="1116"/>
        <end position="1125"/>
    </location>
</feature>
<evidence type="ECO:0000313" key="4">
    <source>
        <dbReference type="Proteomes" id="UP000325780"/>
    </source>
</evidence>
<accession>A0A5N6TJQ6</accession>
<organism evidence="3 4">
    <name type="scientific">Aspergillus avenaceus</name>
    <dbReference type="NCBI Taxonomy" id="36643"/>
    <lineage>
        <taxon>Eukaryota</taxon>
        <taxon>Fungi</taxon>
        <taxon>Dikarya</taxon>
        <taxon>Ascomycota</taxon>
        <taxon>Pezizomycotina</taxon>
        <taxon>Eurotiomycetes</taxon>
        <taxon>Eurotiomycetidae</taxon>
        <taxon>Eurotiales</taxon>
        <taxon>Aspergillaceae</taxon>
        <taxon>Aspergillus</taxon>
        <taxon>Aspergillus subgen. Circumdati</taxon>
    </lineage>
</organism>
<dbReference type="PROSITE" id="PS51425">
    <property type="entry name" value="SCD"/>
    <property type="match status" value="1"/>
</dbReference>
<dbReference type="InterPro" id="IPR039662">
    <property type="entry name" value="Cohesin_Scc3/SA"/>
</dbReference>
<protein>
    <recommendedName>
        <fullName evidence="2">SCD domain-containing protein</fullName>
    </recommendedName>
</protein>
<evidence type="ECO:0000313" key="3">
    <source>
        <dbReference type="EMBL" id="KAE8146339.1"/>
    </source>
</evidence>
<feature type="domain" description="SCD" evidence="2">
    <location>
        <begin position="373"/>
        <end position="458"/>
    </location>
</feature>
<feature type="compositionally biased region" description="Basic residues" evidence="1">
    <location>
        <begin position="91"/>
        <end position="101"/>
    </location>
</feature>
<dbReference type="InterPro" id="IPR016024">
    <property type="entry name" value="ARM-type_fold"/>
</dbReference>
<feature type="compositionally biased region" description="Acidic residues" evidence="1">
    <location>
        <begin position="60"/>
        <end position="88"/>
    </location>
</feature>
<feature type="region of interest" description="Disordered" evidence="1">
    <location>
        <begin position="1"/>
        <end position="149"/>
    </location>
</feature>
<feature type="compositionally biased region" description="Pro residues" evidence="1">
    <location>
        <begin position="1"/>
        <end position="13"/>
    </location>
</feature>
<evidence type="ECO:0000256" key="1">
    <source>
        <dbReference type="SAM" id="MobiDB-lite"/>
    </source>
</evidence>
<reference evidence="3 4" key="1">
    <citation type="submission" date="2019-04" db="EMBL/GenBank/DDBJ databases">
        <title>Friends and foes A comparative genomics study of 23 Aspergillus species from section Flavi.</title>
        <authorList>
            <consortium name="DOE Joint Genome Institute"/>
            <person name="Kjaerbolling I."/>
            <person name="Vesth T."/>
            <person name="Frisvad J.C."/>
            <person name="Nybo J.L."/>
            <person name="Theobald S."/>
            <person name="Kildgaard S."/>
            <person name="Isbrandt T."/>
            <person name="Kuo A."/>
            <person name="Sato A."/>
            <person name="Lyhne E.K."/>
            <person name="Kogle M.E."/>
            <person name="Wiebenga A."/>
            <person name="Kun R.S."/>
            <person name="Lubbers R.J."/>
            <person name="Makela M.R."/>
            <person name="Barry K."/>
            <person name="Chovatia M."/>
            <person name="Clum A."/>
            <person name="Daum C."/>
            <person name="Haridas S."/>
            <person name="He G."/>
            <person name="LaButti K."/>
            <person name="Lipzen A."/>
            <person name="Mondo S."/>
            <person name="Riley R."/>
            <person name="Salamov A."/>
            <person name="Simmons B.A."/>
            <person name="Magnuson J.K."/>
            <person name="Henrissat B."/>
            <person name="Mortensen U.H."/>
            <person name="Larsen T.O."/>
            <person name="Devries R.P."/>
            <person name="Grigoriev I.V."/>
            <person name="Machida M."/>
            <person name="Baker S.E."/>
            <person name="Andersen M.R."/>
        </authorList>
    </citation>
    <scope>NUCLEOTIDE SEQUENCE [LARGE SCALE GENOMIC DNA]</scope>
    <source>
        <strain evidence="3 4">IBT 18842</strain>
    </source>
</reference>
<keyword evidence="4" id="KW-1185">Reference proteome</keyword>
<proteinExistence type="predicted"/>